<dbReference type="RefSeq" id="XP_014239356.1">
    <property type="nucleotide sequence ID" value="XM_014383870.2"/>
</dbReference>
<protein>
    <recommendedName>
        <fullName evidence="1">BTB domain-containing protein</fullName>
    </recommendedName>
</protein>
<dbReference type="RefSeq" id="XP_014239357.1">
    <property type="nucleotide sequence ID" value="XM_014383871.2"/>
</dbReference>
<dbReference type="OrthoDB" id="45365at2759"/>
<dbReference type="KEGG" id="clec:106660865"/>
<dbReference type="CDD" id="cd14733">
    <property type="entry name" value="BACK"/>
    <property type="match status" value="1"/>
</dbReference>
<dbReference type="Pfam" id="PF07707">
    <property type="entry name" value="BACK"/>
    <property type="match status" value="1"/>
</dbReference>
<dbReference type="EnsemblMetazoa" id="XM_014383870.2">
    <property type="protein sequence ID" value="XP_014239356.1"/>
    <property type="gene ID" value="LOC106660865"/>
</dbReference>
<dbReference type="EnsemblMetazoa" id="XM_014383871.2">
    <property type="protein sequence ID" value="XP_014239357.1"/>
    <property type="gene ID" value="LOC106660865"/>
</dbReference>
<organism evidence="2 3">
    <name type="scientific">Cimex lectularius</name>
    <name type="common">Bed bug</name>
    <name type="synonym">Acanthia lectularia</name>
    <dbReference type="NCBI Taxonomy" id="79782"/>
    <lineage>
        <taxon>Eukaryota</taxon>
        <taxon>Metazoa</taxon>
        <taxon>Ecdysozoa</taxon>
        <taxon>Arthropoda</taxon>
        <taxon>Hexapoda</taxon>
        <taxon>Insecta</taxon>
        <taxon>Pterygota</taxon>
        <taxon>Neoptera</taxon>
        <taxon>Paraneoptera</taxon>
        <taxon>Hemiptera</taxon>
        <taxon>Heteroptera</taxon>
        <taxon>Panheteroptera</taxon>
        <taxon>Cimicomorpha</taxon>
        <taxon>Cimicidae</taxon>
        <taxon>Cimex</taxon>
    </lineage>
</organism>
<dbReference type="GO" id="GO:0022008">
    <property type="term" value="P:neurogenesis"/>
    <property type="evidence" value="ECO:0007669"/>
    <property type="project" value="TreeGrafter"/>
</dbReference>
<dbReference type="SMART" id="SM00225">
    <property type="entry name" value="BTB"/>
    <property type="match status" value="1"/>
</dbReference>
<dbReference type="Gene3D" id="3.30.710.10">
    <property type="entry name" value="Potassium Channel Kv1.1, Chain A"/>
    <property type="match status" value="1"/>
</dbReference>
<dbReference type="Proteomes" id="UP000494040">
    <property type="component" value="Unassembled WGS sequence"/>
</dbReference>
<dbReference type="GeneID" id="106660865"/>
<dbReference type="Gene3D" id="2.60.120.820">
    <property type="entry name" value="PHR domain"/>
    <property type="match status" value="1"/>
</dbReference>
<dbReference type="InterPro" id="IPR011333">
    <property type="entry name" value="SKP1/BTB/POZ_sf"/>
</dbReference>
<dbReference type="Gene3D" id="1.25.40.420">
    <property type="match status" value="1"/>
</dbReference>
<dbReference type="InterPro" id="IPR038648">
    <property type="entry name" value="PHR_sf"/>
</dbReference>
<dbReference type="AlphaFoldDB" id="A0A8I6R5W9"/>
<dbReference type="PROSITE" id="PS50097">
    <property type="entry name" value="BTB"/>
    <property type="match status" value="1"/>
</dbReference>
<proteinExistence type="predicted"/>
<name>A0A8I6R5W9_CIMLE</name>
<evidence type="ECO:0000259" key="1">
    <source>
        <dbReference type="PROSITE" id="PS50097"/>
    </source>
</evidence>
<dbReference type="SUPFAM" id="SSF54695">
    <property type="entry name" value="POZ domain"/>
    <property type="match status" value="1"/>
</dbReference>
<evidence type="ECO:0000313" key="3">
    <source>
        <dbReference type="Proteomes" id="UP000494040"/>
    </source>
</evidence>
<dbReference type="PANTHER" id="PTHR45774">
    <property type="entry name" value="BTB/POZ DOMAIN-CONTAINING"/>
    <property type="match status" value="1"/>
</dbReference>
<dbReference type="InterPro" id="IPR000210">
    <property type="entry name" value="BTB/POZ_dom"/>
</dbReference>
<sequence>MSFPIHPSAICTSDDSISIGRQNYCWRKNNISWGSKLSFLFHTGLLADIKITVFDNRSTKSFEAHQLLLIISSEVFEEMLLKRDENGFIRPILELKIPETNPVIFGLFLKFLYCKSLETENMPKVLEVIRLAKRFLIYDCEEYCIEFIKKEVNHTNCFDIYYFAQSYDLEVLLNMCTKKIQTEVKDILSEKNFGMLGVNNILTILEQRVLDVRETDLFLLVKKWLEFKEVKEGKEWRRNAQKDVLKNFCFLNMTPHEFIDGPGSAGFLTEREFNGILSAIARDRLFPFPEGFKTTCREVIGELNLMTACFKGKTPFEYTIFTVTNCAVFLTVDHDLNITGVQFFCRVGKDGEKYKESVVMRLMDCENNESFYWKIMEEAKFIGFVESSKKFNINFKQPMSLAHGKRYSLTIQMNDPYPYPTVDLLDVSMKSNGVTFYFSQYPKLSSLLPICTIQFQFV</sequence>
<dbReference type="PANTHER" id="PTHR45774:SF3">
    <property type="entry name" value="BTB (POZ) DOMAIN-CONTAINING 2B-RELATED"/>
    <property type="match status" value="1"/>
</dbReference>
<dbReference type="Pfam" id="PF00651">
    <property type="entry name" value="BTB"/>
    <property type="match status" value="1"/>
</dbReference>
<reference evidence="2" key="1">
    <citation type="submission" date="2022-01" db="UniProtKB">
        <authorList>
            <consortium name="EnsemblMetazoa"/>
        </authorList>
    </citation>
    <scope>IDENTIFICATION</scope>
</reference>
<accession>A0A8I6R5W9</accession>
<evidence type="ECO:0000313" key="2">
    <source>
        <dbReference type="EnsemblMetazoa" id="XP_014239356.1"/>
    </source>
</evidence>
<feature type="domain" description="BTB" evidence="1">
    <location>
        <begin position="47"/>
        <end position="121"/>
    </location>
</feature>
<dbReference type="SMART" id="SM00875">
    <property type="entry name" value="BACK"/>
    <property type="match status" value="1"/>
</dbReference>
<dbReference type="GO" id="GO:0005829">
    <property type="term" value="C:cytosol"/>
    <property type="evidence" value="ECO:0007669"/>
    <property type="project" value="TreeGrafter"/>
</dbReference>
<dbReference type="InterPro" id="IPR011705">
    <property type="entry name" value="BACK"/>
</dbReference>
<keyword evidence="3" id="KW-1185">Reference proteome</keyword>
<dbReference type="OMA" id="MNIHRIF"/>